<dbReference type="OrthoDB" id="9816139at2"/>
<dbReference type="AlphaFoldDB" id="A0A4Z0BK83"/>
<proteinExistence type="inferred from homology"/>
<feature type="region of interest" description="Disordered" evidence="6">
    <location>
        <begin position="755"/>
        <end position="786"/>
    </location>
</feature>
<dbReference type="EMBL" id="SMLL01000005">
    <property type="protein sequence ID" value="TFY98833.1"/>
    <property type="molecule type" value="Genomic_DNA"/>
</dbReference>
<evidence type="ECO:0000256" key="6">
    <source>
        <dbReference type="SAM" id="MobiDB-lite"/>
    </source>
</evidence>
<feature type="transmembrane region" description="Helical" evidence="7">
    <location>
        <begin position="152"/>
        <end position="176"/>
    </location>
</feature>
<keyword evidence="5 7" id="KW-0472">Membrane</keyword>
<feature type="transmembrane region" description="Helical" evidence="7">
    <location>
        <begin position="238"/>
        <end position="263"/>
    </location>
</feature>
<dbReference type="PANTHER" id="PTHR43102:SF2">
    <property type="entry name" value="GAF DOMAIN-CONTAINING PROTEIN"/>
    <property type="match status" value="1"/>
</dbReference>
<evidence type="ECO:0000256" key="5">
    <source>
        <dbReference type="ARBA" id="ARBA00023136"/>
    </source>
</evidence>
<dbReference type="Pfam" id="PF01590">
    <property type="entry name" value="GAF"/>
    <property type="match status" value="1"/>
</dbReference>
<evidence type="ECO:0000256" key="1">
    <source>
        <dbReference type="ARBA" id="ARBA00004141"/>
    </source>
</evidence>
<dbReference type="SMART" id="SM00065">
    <property type="entry name" value="GAF"/>
    <property type="match status" value="1"/>
</dbReference>
<dbReference type="Gene3D" id="3.30.450.40">
    <property type="match status" value="1"/>
</dbReference>
<dbReference type="InterPro" id="IPR029016">
    <property type="entry name" value="GAF-like_dom_sf"/>
</dbReference>
<dbReference type="Proteomes" id="UP000297564">
    <property type="component" value="Unassembled WGS sequence"/>
</dbReference>
<name>A0A4Z0BK83_9BURK</name>
<feature type="transmembrane region" description="Helical" evidence="7">
    <location>
        <begin position="314"/>
        <end position="339"/>
    </location>
</feature>
<dbReference type="InterPro" id="IPR003018">
    <property type="entry name" value="GAF"/>
</dbReference>
<comment type="caution">
    <text evidence="9">The sequence shown here is derived from an EMBL/GenBank/DDBJ whole genome shotgun (WGS) entry which is preliminary data.</text>
</comment>
<accession>A0A4Z0BK83</accession>
<feature type="transmembrane region" description="Helical" evidence="7">
    <location>
        <begin position="56"/>
        <end position="76"/>
    </location>
</feature>
<feature type="domain" description="GAF" evidence="8">
    <location>
        <begin position="600"/>
        <end position="770"/>
    </location>
</feature>
<evidence type="ECO:0000256" key="7">
    <source>
        <dbReference type="SAM" id="Phobius"/>
    </source>
</evidence>
<evidence type="ECO:0000256" key="2">
    <source>
        <dbReference type="ARBA" id="ARBA00009773"/>
    </source>
</evidence>
<protein>
    <submittedName>
        <fullName evidence="9">AI-2E family transporter</fullName>
    </submittedName>
</protein>
<dbReference type="InterPro" id="IPR002549">
    <property type="entry name" value="AI-2E-like"/>
</dbReference>
<feature type="transmembrane region" description="Helical" evidence="7">
    <location>
        <begin position="210"/>
        <end position="232"/>
    </location>
</feature>
<dbReference type="GO" id="GO:0016020">
    <property type="term" value="C:membrane"/>
    <property type="evidence" value="ECO:0007669"/>
    <property type="project" value="UniProtKB-SubCell"/>
</dbReference>
<feature type="transmembrane region" description="Helical" evidence="7">
    <location>
        <begin position="26"/>
        <end position="44"/>
    </location>
</feature>
<evidence type="ECO:0000256" key="3">
    <source>
        <dbReference type="ARBA" id="ARBA00022692"/>
    </source>
</evidence>
<comment type="subcellular location">
    <subcellularLocation>
        <location evidence="1">Membrane</location>
        <topology evidence="1">Multi-pass membrane protein</topology>
    </subcellularLocation>
</comment>
<dbReference type="Pfam" id="PF01594">
    <property type="entry name" value="AI-2E_transport"/>
    <property type="match status" value="1"/>
</dbReference>
<feature type="region of interest" description="Disordered" evidence="6">
    <location>
        <begin position="635"/>
        <end position="656"/>
    </location>
</feature>
<keyword evidence="3 7" id="KW-0812">Transmembrane</keyword>
<reference evidence="9 10" key="1">
    <citation type="submission" date="2019-03" db="EMBL/GenBank/DDBJ databases">
        <title>Ramlibacter rhizophilus CCTCC AB2015357, whole genome shotgun sequence.</title>
        <authorList>
            <person name="Zhang X."/>
            <person name="Feng G."/>
            <person name="Zhu H."/>
        </authorList>
    </citation>
    <scope>NUCLEOTIDE SEQUENCE [LARGE SCALE GENOMIC DNA]</scope>
    <source>
        <strain evidence="9 10">CCTCC AB2015357</strain>
    </source>
</reference>
<organism evidence="9 10">
    <name type="scientific">Ramlibacter rhizophilus</name>
    <dbReference type="NCBI Taxonomy" id="1781167"/>
    <lineage>
        <taxon>Bacteria</taxon>
        <taxon>Pseudomonadati</taxon>
        <taxon>Pseudomonadota</taxon>
        <taxon>Betaproteobacteria</taxon>
        <taxon>Burkholderiales</taxon>
        <taxon>Comamonadaceae</taxon>
        <taxon>Ramlibacter</taxon>
    </lineage>
</organism>
<feature type="compositionally biased region" description="Low complexity" evidence="6">
    <location>
        <begin position="644"/>
        <end position="656"/>
    </location>
</feature>
<keyword evidence="10" id="KW-1185">Reference proteome</keyword>
<evidence type="ECO:0000256" key="4">
    <source>
        <dbReference type="ARBA" id="ARBA00022989"/>
    </source>
</evidence>
<dbReference type="PANTHER" id="PTHR43102">
    <property type="entry name" value="SLR1143 PROTEIN"/>
    <property type="match status" value="1"/>
</dbReference>
<sequence>MAPLRVAAAAVTGVIVVAGLYFGRELLVPLTVAFLLSFVLEPAVVRLKRRRLPRAAAVAVVVTLMLAALAAATLVLSEQVRALSAELPRYEATIRGKIRDLNRTLTQPGALEGAARTLETVRQEVKEAQPKSPLPTVQVETAPPSPLDAAMAWLEAVGGPLASAGISFVFLVLILLDRQALRDRMLRLLGGDLHRTTDAMDEASGRISKYLLMQLVVNATYGIPMGLGLWLIGVPGAMLWGVVAALMRFIPFIGPFIAAAFPLTLAFAVDPGWSMLVWTALLITVLELVSNNVVEPLLYGPSTGLSAMSLIVSATFWVLLWGPVGLVISTPLTVCILVFSRHIPGLQFMEVLLGSQPVLDAPTRFYQRLIADDLEEVVDMAEEHVAADGLVAFYDDIAIPALRLASLHRQHAADAEHRLRVLEGMERVMVELEQRPAPQSPAAGPPQVVAMGGKWEIDLLAARMVVQALQEAGVPARVLDGDFTSSSFFQRLDLHGARILCLSVFAAEPQAQVRFLCRRLRRRWPDLKIVLAAWSAPAENLASVRDSGVNAVASGVKEVLAATAQLAGPSAAAGHEPAPLPEDEPQRLAALRGSGILGESHRPAFDRMARRAADIFDVPIALVTVVDEELQHVVGSSDAASGTGRDAPAGDAGAPPARGGALANAFRWARSDSVCSHVVHEKSTVVVEDVARDPRFAGNAALQAQGVRFYAGAPLADPQGQVFGALCLMDTQPRELSERERRLLQTMAQDLMEPLFAAPVASPETPADEPPAASSASTTVGQPVPE</sequence>
<evidence type="ECO:0000313" key="10">
    <source>
        <dbReference type="Proteomes" id="UP000297564"/>
    </source>
</evidence>
<feature type="compositionally biased region" description="Low complexity" evidence="6">
    <location>
        <begin position="761"/>
        <end position="779"/>
    </location>
</feature>
<evidence type="ECO:0000313" key="9">
    <source>
        <dbReference type="EMBL" id="TFY98833.1"/>
    </source>
</evidence>
<comment type="similarity">
    <text evidence="2">Belongs to the autoinducer-2 exporter (AI-2E) (TC 2.A.86) family.</text>
</comment>
<evidence type="ECO:0000259" key="8">
    <source>
        <dbReference type="SMART" id="SM00065"/>
    </source>
</evidence>
<keyword evidence="4 7" id="KW-1133">Transmembrane helix</keyword>
<dbReference type="SUPFAM" id="SSF55781">
    <property type="entry name" value="GAF domain-like"/>
    <property type="match status" value="1"/>
</dbReference>
<gene>
    <name evidence="9" type="ORF">EZ242_14255</name>
</gene>